<proteinExistence type="inferred from homology"/>
<dbReference type="GO" id="GO:0003735">
    <property type="term" value="F:structural constituent of ribosome"/>
    <property type="evidence" value="ECO:0007669"/>
    <property type="project" value="InterPro"/>
</dbReference>
<dbReference type="EMBL" id="JAROKS010000018">
    <property type="protein sequence ID" value="KAK1793648.1"/>
    <property type="molecule type" value="Genomic_DNA"/>
</dbReference>
<keyword evidence="2 6" id="KW-0689">Ribosomal protein</keyword>
<accession>A0AAD8Z5S0</accession>
<evidence type="ECO:0000313" key="7">
    <source>
        <dbReference type="EMBL" id="KAK1793648.1"/>
    </source>
</evidence>
<dbReference type="InterPro" id="IPR005755">
    <property type="entry name" value="Ribosomal_uL13_euk/arc"/>
</dbReference>
<dbReference type="CDD" id="cd00392">
    <property type="entry name" value="Ribosomal_L13"/>
    <property type="match status" value="1"/>
</dbReference>
<dbReference type="Proteomes" id="UP001239994">
    <property type="component" value="Unassembled WGS sequence"/>
</dbReference>
<dbReference type="InterPro" id="IPR023563">
    <property type="entry name" value="Ribosomal_uL13_CS"/>
</dbReference>
<dbReference type="Gene3D" id="6.10.250.3250">
    <property type="match status" value="1"/>
</dbReference>
<evidence type="ECO:0000313" key="8">
    <source>
        <dbReference type="Proteomes" id="UP001239994"/>
    </source>
</evidence>
<keyword evidence="3 6" id="KW-0687">Ribonucleoprotein</keyword>
<protein>
    <recommendedName>
        <fullName evidence="4">Large ribosomal subunit protein uL13</fullName>
    </recommendedName>
    <alternativeName>
        <fullName evidence="5">60S ribosomal protein L13a</fullName>
    </alternativeName>
</protein>
<comment type="similarity">
    <text evidence="1 6">Belongs to the universal ribosomal protein uL13 family.</text>
</comment>
<dbReference type="PANTHER" id="PTHR11545">
    <property type="entry name" value="RIBOSOMAL PROTEIN L13"/>
    <property type="match status" value="1"/>
</dbReference>
<dbReference type="PANTHER" id="PTHR11545:SF3">
    <property type="entry name" value="LARGE RIBOSOMAL SUBUNIT PROTEIN UL13"/>
    <property type="match status" value="1"/>
</dbReference>
<comment type="caution">
    <text evidence="7">The sequence shown here is derived from an EMBL/GenBank/DDBJ whole genome shotgun (WGS) entry which is preliminary data.</text>
</comment>
<dbReference type="FunFam" id="3.90.1180.10:FF:000002">
    <property type="entry name" value="60S ribosomal protein L16"/>
    <property type="match status" value="1"/>
</dbReference>
<dbReference type="GO" id="GO:0022625">
    <property type="term" value="C:cytosolic large ribosomal subunit"/>
    <property type="evidence" value="ECO:0007669"/>
    <property type="project" value="TreeGrafter"/>
</dbReference>
<name>A0AAD8Z5S0_9TELE</name>
<dbReference type="FunFam" id="6.10.250.3250:FF:000001">
    <property type="entry name" value="60S ribosomal protein L13a"/>
    <property type="match status" value="1"/>
</dbReference>
<dbReference type="InterPro" id="IPR005822">
    <property type="entry name" value="Ribosomal_uL13"/>
</dbReference>
<evidence type="ECO:0000256" key="1">
    <source>
        <dbReference type="ARBA" id="ARBA00006227"/>
    </source>
</evidence>
<dbReference type="NCBIfam" id="TIGR01077">
    <property type="entry name" value="L13_A_E"/>
    <property type="match status" value="1"/>
</dbReference>
<evidence type="ECO:0000256" key="5">
    <source>
        <dbReference type="ARBA" id="ARBA00035367"/>
    </source>
</evidence>
<keyword evidence="8" id="KW-1185">Reference proteome</keyword>
<evidence type="ECO:0000256" key="2">
    <source>
        <dbReference type="ARBA" id="ARBA00022980"/>
    </source>
</evidence>
<dbReference type="GO" id="GO:0003729">
    <property type="term" value="F:mRNA binding"/>
    <property type="evidence" value="ECO:0007669"/>
    <property type="project" value="TreeGrafter"/>
</dbReference>
<dbReference type="HAMAP" id="MF_01366">
    <property type="entry name" value="Ribosomal_uL13"/>
    <property type="match status" value="1"/>
</dbReference>
<dbReference type="GO" id="GO:0017148">
    <property type="term" value="P:negative regulation of translation"/>
    <property type="evidence" value="ECO:0007669"/>
    <property type="project" value="TreeGrafter"/>
</dbReference>
<dbReference type="GO" id="GO:0006412">
    <property type="term" value="P:translation"/>
    <property type="evidence" value="ECO:0007669"/>
    <property type="project" value="InterPro"/>
</dbReference>
<evidence type="ECO:0000256" key="4">
    <source>
        <dbReference type="ARBA" id="ARBA00035201"/>
    </source>
</evidence>
<gene>
    <name evidence="7" type="ORF">P4O66_011443</name>
</gene>
<sequence length="251" mass="28370">MVFEHDAYEQSGSASLTAVNVMAFAGLTPVNVMAFAGLTPVNVMAFARLTPVNVLVIDGRGHLLGRLAALVAKQVLLGHKIVVVRCEGINISGNFYRNKLKYLAFLRKRMNTNPSRGPYHFRAPSRIFWRTVRGMLPHKTKRGQAALERLKVFDGIPPPYDKRKRMVVPAALKIVRLKPTRKFAVLGRLAHEVGWKYQAITATLEERRKEKARMFYNKKKVQIKLSKQAEKNVESKIAKYTAVLKQYGVLV</sequence>
<dbReference type="Pfam" id="PF00572">
    <property type="entry name" value="Ribosomal_L13"/>
    <property type="match status" value="1"/>
</dbReference>
<evidence type="ECO:0000256" key="3">
    <source>
        <dbReference type="ARBA" id="ARBA00023274"/>
    </source>
</evidence>
<dbReference type="Gene3D" id="3.90.1180.10">
    <property type="entry name" value="Ribosomal protein L13"/>
    <property type="match status" value="1"/>
</dbReference>
<dbReference type="AlphaFoldDB" id="A0AAD8Z5S0"/>
<organism evidence="7 8">
    <name type="scientific">Electrophorus voltai</name>
    <dbReference type="NCBI Taxonomy" id="2609070"/>
    <lineage>
        <taxon>Eukaryota</taxon>
        <taxon>Metazoa</taxon>
        <taxon>Chordata</taxon>
        <taxon>Craniata</taxon>
        <taxon>Vertebrata</taxon>
        <taxon>Euteleostomi</taxon>
        <taxon>Actinopterygii</taxon>
        <taxon>Neopterygii</taxon>
        <taxon>Teleostei</taxon>
        <taxon>Ostariophysi</taxon>
        <taxon>Gymnotiformes</taxon>
        <taxon>Gymnotoidei</taxon>
        <taxon>Gymnotidae</taxon>
        <taxon>Electrophorus</taxon>
    </lineage>
</organism>
<reference evidence="7" key="1">
    <citation type="submission" date="2023-03" db="EMBL/GenBank/DDBJ databases">
        <title>Electrophorus voltai genome.</title>
        <authorList>
            <person name="Bian C."/>
        </authorList>
    </citation>
    <scope>NUCLEOTIDE SEQUENCE</scope>
    <source>
        <strain evidence="7">CB-2022</strain>
        <tissue evidence="7">Muscle</tissue>
    </source>
</reference>
<dbReference type="SUPFAM" id="SSF52161">
    <property type="entry name" value="Ribosomal protein L13"/>
    <property type="match status" value="1"/>
</dbReference>
<dbReference type="PROSITE" id="PS00783">
    <property type="entry name" value="RIBOSOMAL_L13"/>
    <property type="match status" value="1"/>
</dbReference>
<evidence type="ECO:0000256" key="6">
    <source>
        <dbReference type="RuleBase" id="RU003877"/>
    </source>
</evidence>
<dbReference type="InterPro" id="IPR036899">
    <property type="entry name" value="Ribosomal_uL13_sf"/>
</dbReference>